<dbReference type="AlphaFoldDB" id="A0AAW1GUT3"/>
<dbReference type="PANTHER" id="PTHR47258:SF1">
    <property type="entry name" value="E3 UBIQUITIN-PROTEIN LIGASE XERICO-RELATED"/>
    <property type="match status" value="1"/>
</dbReference>
<dbReference type="Proteomes" id="UP001443914">
    <property type="component" value="Unassembled WGS sequence"/>
</dbReference>
<comment type="caution">
    <text evidence="3">The sequence shown here is derived from an EMBL/GenBank/DDBJ whole genome shotgun (WGS) entry which is preliminary data.</text>
</comment>
<dbReference type="GO" id="GO:0008270">
    <property type="term" value="F:zinc ion binding"/>
    <property type="evidence" value="ECO:0007669"/>
    <property type="project" value="UniProtKB-KW"/>
</dbReference>
<dbReference type="SUPFAM" id="SSF57850">
    <property type="entry name" value="RING/U-box"/>
    <property type="match status" value="1"/>
</dbReference>
<dbReference type="PANTHER" id="PTHR47258">
    <property type="match status" value="1"/>
</dbReference>
<accession>A0AAW1GUT3</accession>
<evidence type="ECO:0000259" key="2">
    <source>
        <dbReference type="PROSITE" id="PS50089"/>
    </source>
</evidence>
<dbReference type="InterPro" id="IPR013083">
    <property type="entry name" value="Znf_RING/FYVE/PHD"/>
</dbReference>
<dbReference type="SMART" id="SM00184">
    <property type="entry name" value="RING"/>
    <property type="match status" value="1"/>
</dbReference>
<keyword evidence="1" id="KW-0479">Metal-binding</keyword>
<evidence type="ECO:0000313" key="3">
    <source>
        <dbReference type="EMBL" id="KAK9664659.1"/>
    </source>
</evidence>
<reference evidence="3" key="1">
    <citation type="submission" date="2024-03" db="EMBL/GenBank/DDBJ databases">
        <title>WGS assembly of Saponaria officinalis var. Norfolk2.</title>
        <authorList>
            <person name="Jenkins J."/>
            <person name="Shu S."/>
            <person name="Grimwood J."/>
            <person name="Barry K."/>
            <person name="Goodstein D."/>
            <person name="Schmutz J."/>
            <person name="Leebens-Mack J."/>
            <person name="Osbourn A."/>
        </authorList>
    </citation>
    <scope>NUCLEOTIDE SEQUENCE [LARGE SCALE GENOMIC DNA]</scope>
    <source>
        <strain evidence="3">JIC</strain>
    </source>
</reference>
<dbReference type="Gene3D" id="3.30.40.10">
    <property type="entry name" value="Zinc/RING finger domain, C3HC4 (zinc finger)"/>
    <property type="match status" value="1"/>
</dbReference>
<sequence>MSTRAQEIEEDIQKAAEEIVNLRRLRLFKYFSNNNDNDEENKKVALDKVGLIVLNIANSVHRIIPYTQKEAIDQLNIRYAYPFEIEELNVAIFEGQELDRFLGSLDKHLSPRNVHKLANEIFDHFISFFAPNPLCRDKSFSLVICADVYRDLYHEEYLDRINNSGGLICNNDEIDKDNLHDVITKDVQEVVSDDEDDCGNCSGDGCDPFGGPRYGVEVSMRCWTENLKAEMEEVESLFRLEEVDDVSEGEDGEKIECSICLAPFEAITKGDYSQHRIRLECDHVFHKGCLLKWLPKIQSCPYCRSNTVVGF</sequence>
<proteinExistence type="predicted"/>
<dbReference type="EMBL" id="JBDFQZ010000014">
    <property type="protein sequence ID" value="KAK9664659.1"/>
    <property type="molecule type" value="Genomic_DNA"/>
</dbReference>
<organism evidence="3 4">
    <name type="scientific">Saponaria officinalis</name>
    <name type="common">Common soapwort</name>
    <name type="synonym">Lychnis saponaria</name>
    <dbReference type="NCBI Taxonomy" id="3572"/>
    <lineage>
        <taxon>Eukaryota</taxon>
        <taxon>Viridiplantae</taxon>
        <taxon>Streptophyta</taxon>
        <taxon>Embryophyta</taxon>
        <taxon>Tracheophyta</taxon>
        <taxon>Spermatophyta</taxon>
        <taxon>Magnoliopsida</taxon>
        <taxon>eudicotyledons</taxon>
        <taxon>Gunneridae</taxon>
        <taxon>Pentapetalae</taxon>
        <taxon>Caryophyllales</taxon>
        <taxon>Caryophyllaceae</taxon>
        <taxon>Caryophylleae</taxon>
        <taxon>Saponaria</taxon>
    </lineage>
</organism>
<evidence type="ECO:0000256" key="1">
    <source>
        <dbReference type="PROSITE-ProRule" id="PRU00175"/>
    </source>
</evidence>
<gene>
    <name evidence="3" type="ORF">RND81_14G059100</name>
</gene>
<keyword evidence="1" id="KW-0863">Zinc-finger</keyword>
<dbReference type="InterPro" id="IPR044249">
    <property type="entry name" value="XERICO-like"/>
</dbReference>
<dbReference type="PROSITE" id="PS50089">
    <property type="entry name" value="ZF_RING_2"/>
    <property type="match status" value="1"/>
</dbReference>
<dbReference type="InterPro" id="IPR001841">
    <property type="entry name" value="Znf_RING"/>
</dbReference>
<keyword evidence="4" id="KW-1185">Reference proteome</keyword>
<protein>
    <recommendedName>
        <fullName evidence="2">RING-type domain-containing protein</fullName>
    </recommendedName>
</protein>
<dbReference type="Pfam" id="PF13639">
    <property type="entry name" value="zf-RING_2"/>
    <property type="match status" value="1"/>
</dbReference>
<keyword evidence="1" id="KW-0862">Zinc</keyword>
<name>A0AAW1GUT3_SAPOF</name>
<feature type="domain" description="RING-type" evidence="2">
    <location>
        <begin position="257"/>
        <end position="304"/>
    </location>
</feature>
<evidence type="ECO:0000313" key="4">
    <source>
        <dbReference type="Proteomes" id="UP001443914"/>
    </source>
</evidence>